<evidence type="ECO:0000313" key="5">
    <source>
        <dbReference type="EMBL" id="MCW7555139.1"/>
    </source>
</evidence>
<feature type="domain" description="Transposase IS4-like" evidence="3">
    <location>
        <begin position="275"/>
        <end position="445"/>
    </location>
</feature>
<name>A0ABT3N0J5_9GAMM</name>
<evidence type="ECO:0000256" key="1">
    <source>
        <dbReference type="SAM" id="Coils"/>
    </source>
</evidence>
<dbReference type="EMBL" id="JAPFCC010000001">
    <property type="protein sequence ID" value="MCW7555139.1"/>
    <property type="molecule type" value="Genomic_DNA"/>
</dbReference>
<proteinExistence type="predicted"/>
<dbReference type="Pfam" id="PF05598">
    <property type="entry name" value="DUF772"/>
    <property type="match status" value="1"/>
</dbReference>
<feature type="compositionally biased region" description="Basic and acidic residues" evidence="2">
    <location>
        <begin position="232"/>
        <end position="271"/>
    </location>
</feature>
<reference evidence="5 6" key="1">
    <citation type="submission" date="2022-10" db="EMBL/GenBank/DDBJ databases">
        <title>High-quality genome sequences of two octocoral-associated bacteria, Endozoicomonas euniceicola EF212 and Endozoicomonas gorgoniicola PS125.</title>
        <authorList>
            <person name="Chiou Y.-J."/>
            <person name="Chen Y.-H."/>
        </authorList>
    </citation>
    <scope>NUCLEOTIDE SEQUENCE [LARGE SCALE GENOMIC DNA]</scope>
    <source>
        <strain evidence="5 6">PS125</strain>
    </source>
</reference>
<comment type="caution">
    <text evidence="5">The sequence shown here is derived from an EMBL/GenBank/DDBJ whole genome shotgun (WGS) entry which is preliminary data.</text>
</comment>
<dbReference type="InterPro" id="IPR002559">
    <property type="entry name" value="Transposase_11"/>
</dbReference>
<dbReference type="PANTHER" id="PTHR33408:SF4">
    <property type="entry name" value="TRANSPOSASE DDE DOMAIN-CONTAINING PROTEIN"/>
    <property type="match status" value="1"/>
</dbReference>
<feature type="domain" description="Transposase InsH N-terminal" evidence="4">
    <location>
        <begin position="21"/>
        <end position="111"/>
    </location>
</feature>
<evidence type="ECO:0000256" key="2">
    <source>
        <dbReference type="SAM" id="MobiDB-lite"/>
    </source>
</evidence>
<dbReference type="Proteomes" id="UP001209854">
    <property type="component" value="Unassembled WGS sequence"/>
</dbReference>
<accession>A0ABT3N0J5</accession>
<dbReference type="NCBIfam" id="NF033551">
    <property type="entry name" value="transpos_IS1182"/>
    <property type="match status" value="1"/>
</dbReference>
<evidence type="ECO:0000259" key="4">
    <source>
        <dbReference type="Pfam" id="PF05598"/>
    </source>
</evidence>
<dbReference type="RefSeq" id="WP_262564920.1">
    <property type="nucleotide sequence ID" value="NZ_JAPFCC010000001.1"/>
</dbReference>
<sequence>MKRWTFRPVDRSIPDMFPASVDDYLPERHLARFVVEVVEQLDLDPFIKSYSGRGSKAWHPSLMLSLLFYGYATGVFSSRKLEKATHDSIAFRYICANEHPDHDSINAFRKRFRKEISNLFTQILMIAKEAQWLKMGTISLDGTKMKANASKHKALSYEYACKLEKQLKSEVDELLKMAEKADAEEQPEELSIPEELKRREDRLAVIAEAKAEIERRAEERYQYELEEYEEKVARREAIRESGKKPRGREPKAPEADPRDKDQVNLTDRDSRIMPTSGGSYEQAYNAQAAVDVESGLIVEKHITQATNDKQQVEPALEELATREDELGKPEAILADTGYFSESNVSAVDNYGATAYIAEKRDAHNKPLMERFKPDDPMPEGDDVTALDLMRWRLQTKEGRAVYALRKSTIEPTFGIQKEVMGYRQFLVRGFAEVSAEWDLLCTGFNLKKMFAMAMADIENWLFLNLSG</sequence>
<evidence type="ECO:0000259" key="3">
    <source>
        <dbReference type="Pfam" id="PF01609"/>
    </source>
</evidence>
<gene>
    <name evidence="5" type="ORF">NX722_21430</name>
</gene>
<dbReference type="InterPro" id="IPR008490">
    <property type="entry name" value="Transposase_InsH_N"/>
</dbReference>
<evidence type="ECO:0000313" key="6">
    <source>
        <dbReference type="Proteomes" id="UP001209854"/>
    </source>
</evidence>
<keyword evidence="1" id="KW-0175">Coiled coil</keyword>
<dbReference type="InterPro" id="IPR047629">
    <property type="entry name" value="IS1182_transpos"/>
</dbReference>
<keyword evidence="6" id="KW-1185">Reference proteome</keyword>
<feature type="region of interest" description="Disordered" evidence="2">
    <location>
        <begin position="232"/>
        <end position="278"/>
    </location>
</feature>
<protein>
    <submittedName>
        <fullName evidence="5">IS1182 family transposase</fullName>
    </submittedName>
</protein>
<dbReference type="PANTHER" id="PTHR33408">
    <property type="entry name" value="TRANSPOSASE"/>
    <property type="match status" value="1"/>
</dbReference>
<dbReference type="Pfam" id="PF01609">
    <property type="entry name" value="DDE_Tnp_1"/>
    <property type="match status" value="1"/>
</dbReference>
<feature type="coiled-coil region" evidence="1">
    <location>
        <begin position="164"/>
        <end position="231"/>
    </location>
</feature>
<organism evidence="5 6">
    <name type="scientific">Endozoicomonas gorgoniicola</name>
    <dbReference type="NCBI Taxonomy" id="1234144"/>
    <lineage>
        <taxon>Bacteria</taxon>
        <taxon>Pseudomonadati</taxon>
        <taxon>Pseudomonadota</taxon>
        <taxon>Gammaproteobacteria</taxon>
        <taxon>Oceanospirillales</taxon>
        <taxon>Endozoicomonadaceae</taxon>
        <taxon>Endozoicomonas</taxon>
    </lineage>
</organism>